<dbReference type="GeneID" id="303001602"/>
<dbReference type="GO" id="GO:0046872">
    <property type="term" value="F:metal ion binding"/>
    <property type="evidence" value="ECO:0007669"/>
    <property type="project" value="UniProtKB-KW"/>
</dbReference>
<protein>
    <submittedName>
        <fullName evidence="3">Mannose-6-phosphate isomerase</fullName>
    </submittedName>
</protein>
<dbReference type="PANTHER" id="PTHR42742:SF3">
    <property type="entry name" value="FRUCTOKINASE"/>
    <property type="match status" value="1"/>
</dbReference>
<evidence type="ECO:0000313" key="4">
    <source>
        <dbReference type="Proteomes" id="UP000194469"/>
    </source>
</evidence>
<organism evidence="3 4">
    <name type="scientific">Sphingopyxis terrae subsp. ummariensis</name>
    <dbReference type="NCBI Taxonomy" id="429001"/>
    <lineage>
        <taxon>Bacteria</taxon>
        <taxon>Pseudomonadati</taxon>
        <taxon>Pseudomonadota</taxon>
        <taxon>Alphaproteobacteria</taxon>
        <taxon>Sphingomonadales</taxon>
        <taxon>Sphingomonadaceae</taxon>
        <taxon>Sphingopyxis</taxon>
    </lineage>
</organism>
<evidence type="ECO:0000256" key="1">
    <source>
        <dbReference type="ARBA" id="ARBA00022723"/>
    </source>
</evidence>
<dbReference type="RefSeq" id="WP_133058507.1">
    <property type="nucleotide sequence ID" value="NZ_FXWL01000002.1"/>
</dbReference>
<gene>
    <name evidence="3" type="ORF">SAMN06295984_1946</name>
</gene>
<accession>A0A1Y6FNL1</accession>
<keyword evidence="4" id="KW-1185">Reference proteome</keyword>
<name>A0A1Y6FNL1_9SPHN</name>
<keyword evidence="3" id="KW-0413">Isomerase</keyword>
<dbReference type="CDD" id="cd07010">
    <property type="entry name" value="cupin_PMI_type_I_N_bac"/>
    <property type="match status" value="1"/>
</dbReference>
<keyword evidence="2" id="KW-0862">Zinc</keyword>
<dbReference type="Proteomes" id="UP000194469">
    <property type="component" value="Unassembled WGS sequence"/>
</dbReference>
<reference evidence="4" key="1">
    <citation type="submission" date="2017-04" db="EMBL/GenBank/DDBJ databases">
        <authorList>
            <person name="Varghese N."/>
            <person name="Submissions S."/>
        </authorList>
    </citation>
    <scope>NUCLEOTIDE SEQUENCE [LARGE SCALE GENOMIC DNA]</scope>
    <source>
        <strain evidence="4">UI2</strain>
    </source>
</reference>
<keyword evidence="1" id="KW-0479">Metal-binding</keyword>
<dbReference type="SUPFAM" id="SSF51182">
    <property type="entry name" value="RmlC-like cupins"/>
    <property type="match status" value="1"/>
</dbReference>
<evidence type="ECO:0000313" key="3">
    <source>
        <dbReference type="EMBL" id="SMQ76505.1"/>
    </source>
</evidence>
<dbReference type="PANTHER" id="PTHR42742">
    <property type="entry name" value="TRANSCRIPTIONAL REPRESSOR MPRA"/>
    <property type="match status" value="1"/>
</dbReference>
<dbReference type="InterPro" id="IPR014710">
    <property type="entry name" value="RmlC-like_jellyroll"/>
</dbReference>
<evidence type="ECO:0000256" key="2">
    <source>
        <dbReference type="ARBA" id="ARBA00022833"/>
    </source>
</evidence>
<dbReference type="InterPro" id="IPR051804">
    <property type="entry name" value="Carb_Metab_Reg_Kinase/Isom"/>
</dbReference>
<dbReference type="AlphaFoldDB" id="A0A1Y6FNL1"/>
<dbReference type="InterPro" id="IPR011051">
    <property type="entry name" value="RmlC_Cupin_sf"/>
</dbReference>
<sequence length="272" mass="28633">MSTALLKPIAVAKPWGVMDMPPPFAAQGNRVGEIWFDPPPGASLLVKYLFTSQKLSVQVHPDDAAARAAGAERGKEECWYIVAAEPGAQIAVGTKRPLSDEELAFAASNGELEDQLQWHPAEPGGFFHIPPGTIHAIGPGIELIEIQQNSDITYRLFDYGRPRALHIAEAVAAARAEPMRAAQYRRADGQSARLLDGPAFGVALLCGDDRHGLPREARAGAVIPLSGSAALGRLLLAPGQCGWTENIGEVALGGGGQCLVAWAPGEAAGPLE</sequence>
<dbReference type="EMBL" id="FXWL01000002">
    <property type="protein sequence ID" value="SMQ76505.1"/>
    <property type="molecule type" value="Genomic_DNA"/>
</dbReference>
<proteinExistence type="predicted"/>
<dbReference type="GO" id="GO:0016853">
    <property type="term" value="F:isomerase activity"/>
    <property type="evidence" value="ECO:0007669"/>
    <property type="project" value="UniProtKB-KW"/>
</dbReference>
<dbReference type="Gene3D" id="2.60.120.10">
    <property type="entry name" value="Jelly Rolls"/>
    <property type="match status" value="1"/>
</dbReference>